<evidence type="ECO:0000313" key="2">
    <source>
        <dbReference type="Proteomes" id="UP000045706"/>
    </source>
</evidence>
<proteinExistence type="predicted"/>
<accession>A0A0G4LJ03</accession>
<dbReference type="AlphaFoldDB" id="A0A0G4LJ03"/>
<gene>
    <name evidence="1" type="ORF">BN1723_002796</name>
</gene>
<dbReference type="PANTHER" id="PTHR38787:SF3">
    <property type="entry name" value="REGULATORY P DOMAIN-CONTAINING PROTEIN"/>
    <property type="match status" value="1"/>
</dbReference>
<dbReference type="EMBL" id="CVQI01012224">
    <property type="protein sequence ID" value="CRK21680.1"/>
    <property type="molecule type" value="Genomic_DNA"/>
</dbReference>
<reference evidence="2" key="1">
    <citation type="submission" date="2015-05" db="EMBL/GenBank/DDBJ databases">
        <authorList>
            <person name="Fogelqvist Johan"/>
        </authorList>
    </citation>
    <scope>NUCLEOTIDE SEQUENCE [LARGE SCALE GENOMIC DNA]</scope>
</reference>
<dbReference type="PANTHER" id="PTHR38787">
    <property type="entry name" value="REGULATORY P DOMAIN-CONTAINING PROTEIN"/>
    <property type="match status" value="1"/>
</dbReference>
<dbReference type="Proteomes" id="UP000045706">
    <property type="component" value="Unassembled WGS sequence"/>
</dbReference>
<dbReference type="GO" id="GO:0005576">
    <property type="term" value="C:extracellular region"/>
    <property type="evidence" value="ECO:0007669"/>
    <property type="project" value="TreeGrafter"/>
</dbReference>
<evidence type="ECO:0000313" key="1">
    <source>
        <dbReference type="EMBL" id="CRK21680.1"/>
    </source>
</evidence>
<dbReference type="SUPFAM" id="SSF53850">
    <property type="entry name" value="Periplasmic binding protein-like II"/>
    <property type="match status" value="1"/>
</dbReference>
<protein>
    <submittedName>
        <fullName evidence="1">Uncharacterized protein</fullName>
    </submittedName>
</protein>
<sequence>MVAPSCGLPILAATTSVFAYDNLFAFDSVPEVENRTLEEIHKAALAEGGVVTCWHGGDEPNQQGFLKQLFEERFPGMTLNITVDLSKYHDGRLDEQLANSNVHVDSVILQTLHDFPRWENQGALLNYAPLGFDAIDGAYKNAATAAYYGFVIDGFAYQSNYGAGLRILDVSSLPQDPTGKLVKEVGFFDVYPEDDRNANGGSIDFIGTWSHYPFFKSGFILVNTIERGAFVVKRQK</sequence>
<name>A0A0G4LJ03_VERLO</name>
<dbReference type="Gene3D" id="3.40.190.10">
    <property type="entry name" value="Periplasmic binding protein-like II"/>
    <property type="match status" value="1"/>
</dbReference>
<organism evidence="1 2">
    <name type="scientific">Verticillium longisporum</name>
    <name type="common">Verticillium dahliae var. longisporum</name>
    <dbReference type="NCBI Taxonomy" id="100787"/>
    <lineage>
        <taxon>Eukaryota</taxon>
        <taxon>Fungi</taxon>
        <taxon>Dikarya</taxon>
        <taxon>Ascomycota</taxon>
        <taxon>Pezizomycotina</taxon>
        <taxon>Sordariomycetes</taxon>
        <taxon>Hypocreomycetidae</taxon>
        <taxon>Glomerellales</taxon>
        <taxon>Plectosphaerellaceae</taxon>
        <taxon>Verticillium</taxon>
    </lineage>
</organism>